<accession>A0A1Y5Q7V6</accession>
<dbReference type="GO" id="GO:0046417">
    <property type="term" value="P:chorismate metabolic process"/>
    <property type="evidence" value="ECO:0007669"/>
    <property type="project" value="InterPro"/>
</dbReference>
<comment type="pathway">
    <text evidence="1">Cofactor biosynthesis; ubiquinone biosynthesis.</text>
</comment>
<dbReference type="InterPro" id="IPR036527">
    <property type="entry name" value="SCP2_sterol-bd_dom_sf"/>
</dbReference>
<feature type="domain" description="Chorismate mutase" evidence="2">
    <location>
        <begin position="2"/>
        <end position="93"/>
    </location>
</feature>
<dbReference type="SUPFAM" id="SSF48600">
    <property type="entry name" value="Chorismate mutase II"/>
    <property type="match status" value="1"/>
</dbReference>
<comment type="function">
    <text evidence="1">Required for O(2)-independent ubiquinone (coenzyme Q) biosynthesis. Likely functions as an accessory factor.</text>
</comment>
<name>A0A1Y5Q7V6_9GAMM</name>
<protein>
    <recommendedName>
        <fullName evidence="1">Ubiquinone biosynthesis accessory factor UbiT</fullName>
    </recommendedName>
</protein>
<evidence type="ECO:0000259" key="2">
    <source>
        <dbReference type="PROSITE" id="PS51168"/>
    </source>
</evidence>
<dbReference type="InterPro" id="IPR016830">
    <property type="entry name" value="UbiT"/>
</dbReference>
<sequence length="283" mass="30249">MTEHARGLAPVRLAIDGVDDGLVLLLATRKRLARLAGRIKAHAGMQGRDGAREQRVHRRAATLATALGLPPETASGVLALAIGDACRTQGLEPDLDQGATTGNALMIAPTMHTISHSASTPAHSLLRLLPPPRRIAPLLRALPPPAQKRLLERAMAKVLAGPLADGTLDFMAGRRLGIEVSDLGLRWVVELQGQHLTVVDGDPEATVRGSATDLLLLAGRLEDADTLFFQRRLVLTGDVELGLTARNLLDRLPWETVPLGLRIALNRGARLARAARSAHQTKT</sequence>
<dbReference type="HAMAP" id="MF_02231">
    <property type="entry name" value="UbiT"/>
    <property type="match status" value="1"/>
</dbReference>
<reference evidence="3" key="1">
    <citation type="submission" date="2016-03" db="EMBL/GenBank/DDBJ databases">
        <authorList>
            <person name="Ploux O."/>
        </authorList>
    </citation>
    <scope>NUCLEOTIDE SEQUENCE</scope>
    <source>
        <strain evidence="3">UC10</strain>
    </source>
</reference>
<dbReference type="InterPro" id="IPR036979">
    <property type="entry name" value="CM_dom_sf"/>
</dbReference>
<proteinExistence type="inferred from homology"/>
<dbReference type="PROSITE" id="PS51168">
    <property type="entry name" value="CHORISMATE_MUT_2"/>
    <property type="match status" value="1"/>
</dbReference>
<dbReference type="EMBL" id="FLTS01000001">
    <property type="protein sequence ID" value="SBV37026.1"/>
    <property type="molecule type" value="Genomic_DNA"/>
</dbReference>
<dbReference type="Gene3D" id="1.20.59.10">
    <property type="entry name" value="Chorismate mutase"/>
    <property type="match status" value="1"/>
</dbReference>
<dbReference type="SUPFAM" id="SSF55718">
    <property type="entry name" value="SCP-like"/>
    <property type="match status" value="1"/>
</dbReference>
<dbReference type="GO" id="GO:0004106">
    <property type="term" value="F:chorismate mutase activity"/>
    <property type="evidence" value="ECO:0007669"/>
    <property type="project" value="InterPro"/>
</dbReference>
<dbReference type="InterPro" id="IPR002701">
    <property type="entry name" value="CM_II_prokaryot"/>
</dbReference>
<dbReference type="Pfam" id="PF02036">
    <property type="entry name" value="SCP2"/>
    <property type="match status" value="1"/>
</dbReference>
<dbReference type="InterPro" id="IPR036263">
    <property type="entry name" value="Chorismate_II_sf"/>
</dbReference>
<dbReference type="InterPro" id="IPR003033">
    <property type="entry name" value="SCP2_sterol-bd_dom"/>
</dbReference>
<dbReference type="GO" id="GO:0006744">
    <property type="term" value="P:ubiquinone biosynthetic process"/>
    <property type="evidence" value="ECO:0007669"/>
    <property type="project" value="UniProtKB-UniRule"/>
</dbReference>
<keyword evidence="1" id="KW-0831">Ubiquinone biosynthesis</keyword>
<dbReference type="UniPathway" id="UPA00232"/>
<comment type="similarity">
    <text evidence="1">Belongs to the UbiT family.</text>
</comment>
<dbReference type="Pfam" id="PF01817">
    <property type="entry name" value="CM_2"/>
    <property type="match status" value="1"/>
</dbReference>
<dbReference type="AlphaFoldDB" id="A0A1Y5Q7V6"/>
<organism evidence="3">
    <name type="scientific">uncultured Stenotrophomonas sp</name>
    <dbReference type="NCBI Taxonomy" id="165438"/>
    <lineage>
        <taxon>Bacteria</taxon>
        <taxon>Pseudomonadati</taxon>
        <taxon>Pseudomonadota</taxon>
        <taxon>Gammaproteobacteria</taxon>
        <taxon>Lysobacterales</taxon>
        <taxon>Lysobacteraceae</taxon>
        <taxon>Stenotrophomonas</taxon>
        <taxon>environmental samples</taxon>
    </lineage>
</organism>
<evidence type="ECO:0000256" key="1">
    <source>
        <dbReference type="HAMAP-Rule" id="MF_02231"/>
    </source>
</evidence>
<evidence type="ECO:0000313" key="3">
    <source>
        <dbReference type="EMBL" id="SBV37026.1"/>
    </source>
</evidence>
<gene>
    <name evidence="1" type="primary">ubiT</name>
    <name evidence="3" type="ORF">STPYR_11956</name>
</gene>
<dbReference type="SMART" id="SM00830">
    <property type="entry name" value="CM_2"/>
    <property type="match status" value="1"/>
</dbReference>